<dbReference type="InterPro" id="IPR036412">
    <property type="entry name" value="HAD-like_sf"/>
</dbReference>
<dbReference type="GO" id="GO:0046872">
    <property type="term" value="F:metal ion binding"/>
    <property type="evidence" value="ECO:0007669"/>
    <property type="project" value="UniProtKB-KW"/>
</dbReference>
<reference evidence="4 5" key="1">
    <citation type="submission" date="2015-03" db="EMBL/GenBank/DDBJ databases">
        <title>Draft genome of the nematode, Opisthorchis viverrini.</title>
        <authorList>
            <person name="Mitreva M."/>
        </authorList>
    </citation>
    <scope>NUCLEOTIDE SEQUENCE [LARGE SCALE GENOMIC DNA]</scope>
    <source>
        <strain evidence="4">Khon Kaen</strain>
    </source>
</reference>
<dbReference type="PANTHER" id="PTHR12103:SF15">
    <property type="entry name" value="CYTOSOLIC PURINE 5'-NUCLEOTIDASE"/>
    <property type="match status" value="1"/>
</dbReference>
<keyword evidence="1" id="KW-0479">Metal-binding</keyword>
<protein>
    <submittedName>
        <fullName evidence="4">Uncharacterized protein</fullName>
    </submittedName>
</protein>
<sequence>MYLFRFHMSPPREQLRALYPNKFIKYDEKRIEIMNTLFSLPEIHMLSCIINMLISDPTHIQLDKGVKKGNLYMSYTSVYEDVREAREWMHEGRERAIKLLSSALGRIETAHIG</sequence>
<dbReference type="EMBL" id="KV891759">
    <property type="protein sequence ID" value="OON22480.1"/>
    <property type="molecule type" value="Genomic_DNA"/>
</dbReference>
<evidence type="ECO:0000313" key="4">
    <source>
        <dbReference type="EMBL" id="OON22480.1"/>
    </source>
</evidence>
<name>A0A1S8X6X0_OPIVI</name>
<proteinExistence type="predicted"/>
<keyword evidence="2" id="KW-0378">Hydrolase</keyword>
<gene>
    <name evidence="4" type="ORF">X801_01616</name>
</gene>
<organism evidence="4 5">
    <name type="scientific">Opisthorchis viverrini</name>
    <name type="common">Southeast Asian liver fluke</name>
    <dbReference type="NCBI Taxonomy" id="6198"/>
    <lineage>
        <taxon>Eukaryota</taxon>
        <taxon>Metazoa</taxon>
        <taxon>Spiralia</taxon>
        <taxon>Lophotrochozoa</taxon>
        <taxon>Platyhelminthes</taxon>
        <taxon>Trematoda</taxon>
        <taxon>Digenea</taxon>
        <taxon>Opisthorchiida</taxon>
        <taxon>Opisthorchiata</taxon>
        <taxon>Opisthorchiidae</taxon>
        <taxon>Opisthorchis</taxon>
    </lineage>
</organism>
<dbReference type="PANTHER" id="PTHR12103">
    <property type="entry name" value="5'-NUCLEOTIDASE DOMAIN-CONTAINING"/>
    <property type="match status" value="1"/>
</dbReference>
<evidence type="ECO:0000256" key="3">
    <source>
        <dbReference type="ARBA" id="ARBA00022842"/>
    </source>
</evidence>
<accession>A0A1S8X6X0</accession>
<dbReference type="SUPFAM" id="SSF56784">
    <property type="entry name" value="HAD-like"/>
    <property type="match status" value="1"/>
</dbReference>
<evidence type="ECO:0000313" key="5">
    <source>
        <dbReference type="Proteomes" id="UP000243686"/>
    </source>
</evidence>
<evidence type="ECO:0000256" key="2">
    <source>
        <dbReference type="ARBA" id="ARBA00022801"/>
    </source>
</evidence>
<keyword evidence="3" id="KW-0460">Magnesium</keyword>
<dbReference type="GO" id="GO:0008253">
    <property type="term" value="F:5'-nucleotidase activity"/>
    <property type="evidence" value="ECO:0007669"/>
    <property type="project" value="TreeGrafter"/>
</dbReference>
<dbReference type="Proteomes" id="UP000243686">
    <property type="component" value="Unassembled WGS sequence"/>
</dbReference>
<dbReference type="InterPro" id="IPR008380">
    <property type="entry name" value="HAD-SF_hydro_IG_5-nucl"/>
</dbReference>
<keyword evidence="5" id="KW-1185">Reference proteome</keyword>
<evidence type="ECO:0000256" key="1">
    <source>
        <dbReference type="ARBA" id="ARBA00022723"/>
    </source>
</evidence>
<dbReference type="AlphaFoldDB" id="A0A1S8X6X0"/>
<dbReference type="Pfam" id="PF05761">
    <property type="entry name" value="5_nucleotid"/>
    <property type="match status" value="1"/>
</dbReference>